<evidence type="ECO:0000313" key="2">
    <source>
        <dbReference type="EMBL" id="TRX96344.1"/>
    </source>
</evidence>
<dbReference type="AlphaFoldDB" id="A0A553I833"/>
<dbReference type="PANTHER" id="PTHR37540">
    <property type="entry name" value="TRANSCRIPTION FACTOR (ACR-2), PUTATIVE-RELATED-RELATED"/>
    <property type="match status" value="1"/>
</dbReference>
<dbReference type="Proteomes" id="UP000319160">
    <property type="component" value="Unassembled WGS sequence"/>
</dbReference>
<evidence type="ECO:0000256" key="1">
    <source>
        <dbReference type="SAM" id="MobiDB-lite"/>
    </source>
</evidence>
<gene>
    <name evidence="2" type="ORF">FHL15_002616</name>
</gene>
<reference evidence="3" key="1">
    <citation type="submission" date="2019-06" db="EMBL/GenBank/DDBJ databases">
        <title>Draft genome sequence of the griseofulvin-producing fungus Xylaria cubensis strain G536.</title>
        <authorList>
            <person name="Mead M.E."/>
            <person name="Raja H.A."/>
            <person name="Steenwyk J.L."/>
            <person name="Knowles S.L."/>
            <person name="Oberlies N.H."/>
            <person name="Rokas A."/>
        </authorList>
    </citation>
    <scope>NUCLEOTIDE SEQUENCE [LARGE SCALE GENOMIC DNA]</scope>
    <source>
        <strain evidence="3">G536</strain>
    </source>
</reference>
<evidence type="ECO:0000313" key="3">
    <source>
        <dbReference type="Proteomes" id="UP000319160"/>
    </source>
</evidence>
<dbReference type="OrthoDB" id="5376287at2759"/>
<keyword evidence="3" id="KW-1185">Reference proteome</keyword>
<comment type="caution">
    <text evidence="2">The sequence shown here is derived from an EMBL/GenBank/DDBJ whole genome shotgun (WGS) entry which is preliminary data.</text>
</comment>
<dbReference type="PANTHER" id="PTHR37540:SF5">
    <property type="entry name" value="TRANSCRIPTION FACTOR DOMAIN-CONTAINING PROTEIN"/>
    <property type="match status" value="1"/>
</dbReference>
<sequence>MSSNAGKADPTTRSFIRSHVMRGKNKKSRGTKQGIRLTSGRHRENRNRARPVDPQGFIDMYIPLPTSIGSDTSLVDLDIDPTVLLNLIRVSEISGNLMFPLMTVVGFQPEKDNWLDLLRDDPAGLHITAFAMEELVTKVIRRETRSVNVVAMQHFQKGVKILRERLLGDEAGIKISDSTMGVVLKLAGAAHFHGDYQSSKHHMDGLRRIADLRGGLDAFKGTRLRQEMLRCDLMITLLNGSPPTFFRQPSEPIPAYPEALLRSPDELTGSLDNIELVQNVDHDLVTAWRVMRKFCLLVNVGTQTKQFIRPETICDTMAAVTYRLLETHFAIGSIDNILKHGLLVFTYHIFLQWSDLKLPYPHFPTAYRVRIENFMSHHDASPQLMLWLLMIGAISIFDAVEDSWLRREIQQYVEKCGVRTWKDMRDVLKSFMWIGLLDDRAGQDITKSFGLD</sequence>
<dbReference type="EMBL" id="VFLP01000011">
    <property type="protein sequence ID" value="TRX96344.1"/>
    <property type="molecule type" value="Genomic_DNA"/>
</dbReference>
<name>A0A553I833_9PEZI</name>
<accession>A0A553I833</accession>
<organism evidence="2 3">
    <name type="scientific">Xylaria flabelliformis</name>
    <dbReference type="NCBI Taxonomy" id="2512241"/>
    <lineage>
        <taxon>Eukaryota</taxon>
        <taxon>Fungi</taxon>
        <taxon>Dikarya</taxon>
        <taxon>Ascomycota</taxon>
        <taxon>Pezizomycotina</taxon>
        <taxon>Sordariomycetes</taxon>
        <taxon>Xylariomycetidae</taxon>
        <taxon>Xylariales</taxon>
        <taxon>Xylariaceae</taxon>
        <taxon>Xylaria</taxon>
    </lineage>
</organism>
<feature type="region of interest" description="Disordered" evidence="1">
    <location>
        <begin position="1"/>
        <end position="52"/>
    </location>
</feature>
<feature type="compositionally biased region" description="Polar residues" evidence="1">
    <location>
        <begin position="1"/>
        <end position="15"/>
    </location>
</feature>
<proteinExistence type="predicted"/>
<protein>
    <recommendedName>
        <fullName evidence="4">Transcription factor domain-containing protein</fullName>
    </recommendedName>
</protein>
<feature type="compositionally biased region" description="Basic residues" evidence="1">
    <location>
        <begin position="19"/>
        <end position="30"/>
    </location>
</feature>
<dbReference type="STRING" id="2512241.A0A553I833"/>
<evidence type="ECO:0008006" key="4">
    <source>
        <dbReference type="Google" id="ProtNLM"/>
    </source>
</evidence>